<evidence type="ECO:0000313" key="1">
    <source>
        <dbReference type="EMBL" id="KAJ9654512.1"/>
    </source>
</evidence>
<comment type="caution">
    <text evidence="1">The sequence shown here is derived from an EMBL/GenBank/DDBJ whole genome shotgun (WGS) entry which is preliminary data.</text>
</comment>
<keyword evidence="2" id="KW-1185">Reference proteome</keyword>
<dbReference type="EMBL" id="JAPDRQ010000119">
    <property type="protein sequence ID" value="KAJ9654512.1"/>
    <property type="molecule type" value="Genomic_DNA"/>
</dbReference>
<name>A0ACC3A3C9_9EURO</name>
<gene>
    <name evidence="1" type="ORF">H2198_006455</name>
</gene>
<proteinExistence type="predicted"/>
<reference evidence="1" key="1">
    <citation type="submission" date="2022-10" db="EMBL/GenBank/DDBJ databases">
        <title>Culturing micro-colonial fungi from biological soil crusts in the Mojave desert and describing Neophaeococcomyces mojavensis, and introducing the new genera and species Taxawa tesnikishii.</title>
        <authorList>
            <person name="Kurbessoian T."/>
            <person name="Stajich J.E."/>
        </authorList>
    </citation>
    <scope>NUCLEOTIDE SEQUENCE</scope>
    <source>
        <strain evidence="1">JES_112</strain>
    </source>
</reference>
<evidence type="ECO:0000313" key="2">
    <source>
        <dbReference type="Proteomes" id="UP001172386"/>
    </source>
</evidence>
<protein>
    <submittedName>
        <fullName evidence="1">Uncharacterized protein</fullName>
    </submittedName>
</protein>
<sequence length="362" mass="39520">MQALRVQEGSKKEQVERVDIPRIGPQEVLIKVKSAGLAPGPFRMVRMGVLSHLPATLGHEAAGVVDAVGELVQGLSAGDRVRVHTSMSCRSCDYCLSDRDQMCDESGLMGFQGFGKGSMPLFERYRNGGLAEYIRAPYWLVDVLPDHVSFDVGCKVNEFATALCTLKKANLRPGSTVIITAATGAIGTALLKLAPLFGIHRLVLVGRSSERLQVVTKLTTIQTDIVATDQLSEDWSSTRELAQKICSVLPRGADAIIDLTPSGSVTSQSMASLRVNGTIVHLGGSSSILPIPMVVIMANCWTIVGTRNHSRLDAKTILKWLSERKLDVNELITHRWTFDQIEEAIARLEDRSLPIWMSVVNF</sequence>
<accession>A0ACC3A3C9</accession>
<organism evidence="1 2">
    <name type="scientific">Neophaeococcomyces mojaviensis</name>
    <dbReference type="NCBI Taxonomy" id="3383035"/>
    <lineage>
        <taxon>Eukaryota</taxon>
        <taxon>Fungi</taxon>
        <taxon>Dikarya</taxon>
        <taxon>Ascomycota</taxon>
        <taxon>Pezizomycotina</taxon>
        <taxon>Eurotiomycetes</taxon>
        <taxon>Chaetothyriomycetidae</taxon>
        <taxon>Chaetothyriales</taxon>
        <taxon>Chaetothyriales incertae sedis</taxon>
        <taxon>Neophaeococcomyces</taxon>
    </lineage>
</organism>
<dbReference type="Proteomes" id="UP001172386">
    <property type="component" value="Unassembled WGS sequence"/>
</dbReference>